<dbReference type="InterPro" id="IPR048406">
    <property type="entry name" value="GldM_Ig-like-2"/>
</dbReference>
<dbReference type="Pfam" id="PF12081">
    <property type="entry name" value="GldM_1st"/>
    <property type="match status" value="1"/>
</dbReference>
<dbReference type="EMBL" id="JBHTMV010000003">
    <property type="protein sequence ID" value="MFD1293386.1"/>
    <property type="molecule type" value="Genomic_DNA"/>
</dbReference>
<name>A0ABW3WNX6_9FLAO</name>
<proteinExistence type="predicted"/>
<protein>
    <submittedName>
        <fullName evidence="5">Gliding motility protein GldM</fullName>
    </submittedName>
</protein>
<dbReference type="InterPro" id="IPR019859">
    <property type="entry name" value="Motility-assoc_prot_GldM"/>
</dbReference>
<evidence type="ECO:0000259" key="1">
    <source>
        <dbReference type="Pfam" id="PF12080"/>
    </source>
</evidence>
<keyword evidence="6" id="KW-1185">Reference proteome</keyword>
<feature type="domain" description="Gliding motility-associated protein GldM N-terminal" evidence="2">
    <location>
        <begin position="31"/>
        <end position="217"/>
    </location>
</feature>
<dbReference type="NCBIfam" id="TIGR03517">
    <property type="entry name" value="GldM_gliding"/>
    <property type="match status" value="1"/>
</dbReference>
<feature type="domain" description="Gliding motility-associated protein GldM second immunoglobulin-like" evidence="4">
    <location>
        <begin position="327"/>
        <end position="406"/>
    </location>
</feature>
<feature type="domain" description="Gliding motility-associated protein GldM C-terminal" evidence="1">
    <location>
        <begin position="409"/>
        <end position="514"/>
    </location>
</feature>
<evidence type="ECO:0000259" key="3">
    <source>
        <dbReference type="Pfam" id="PF21601"/>
    </source>
</evidence>
<evidence type="ECO:0000259" key="2">
    <source>
        <dbReference type="Pfam" id="PF12081"/>
    </source>
</evidence>
<comment type="caution">
    <text evidence="5">The sequence shown here is derived from an EMBL/GenBank/DDBJ whole genome shotgun (WGS) entry which is preliminary data.</text>
</comment>
<dbReference type="Pfam" id="PF21602">
    <property type="entry name" value="GldM_3rd"/>
    <property type="match status" value="1"/>
</dbReference>
<reference evidence="6" key="1">
    <citation type="journal article" date="2019" name="Int. J. Syst. Evol. Microbiol.">
        <title>The Global Catalogue of Microorganisms (GCM) 10K type strain sequencing project: providing services to taxonomists for standard genome sequencing and annotation.</title>
        <authorList>
            <consortium name="The Broad Institute Genomics Platform"/>
            <consortium name="The Broad Institute Genome Sequencing Center for Infectious Disease"/>
            <person name="Wu L."/>
            <person name="Ma J."/>
        </authorList>
    </citation>
    <scope>NUCLEOTIDE SEQUENCE [LARGE SCALE GENOMIC DNA]</scope>
    <source>
        <strain evidence="6">CCUG 62221</strain>
    </source>
</reference>
<dbReference type="InterPro" id="IPR022719">
    <property type="entry name" value="Motility-assoc_prot_GldM_C"/>
</dbReference>
<evidence type="ECO:0000313" key="5">
    <source>
        <dbReference type="EMBL" id="MFD1293386.1"/>
    </source>
</evidence>
<dbReference type="RefSeq" id="WP_386808586.1">
    <property type="nucleotide sequence ID" value="NZ_JBHTMV010000003.1"/>
</dbReference>
<evidence type="ECO:0000259" key="4">
    <source>
        <dbReference type="Pfam" id="PF21602"/>
    </source>
</evidence>
<dbReference type="Pfam" id="PF21601">
    <property type="entry name" value="GldM_2nd"/>
    <property type="match status" value="1"/>
</dbReference>
<dbReference type="Pfam" id="PF12080">
    <property type="entry name" value="GldM_4th"/>
    <property type="match status" value="1"/>
</dbReference>
<dbReference type="Proteomes" id="UP001597241">
    <property type="component" value="Unassembled WGS sequence"/>
</dbReference>
<organism evidence="5 6">
    <name type="scientific">Lutibacter holmesii</name>
    <dbReference type="NCBI Taxonomy" id="1137985"/>
    <lineage>
        <taxon>Bacteria</taxon>
        <taxon>Pseudomonadati</taxon>
        <taxon>Bacteroidota</taxon>
        <taxon>Flavobacteriia</taxon>
        <taxon>Flavobacteriales</taxon>
        <taxon>Flavobacteriaceae</taxon>
        <taxon>Lutibacter</taxon>
    </lineage>
</organism>
<sequence>MASGKLSPRQKMINLMYLVFIAMIAMQMSKQVLSAFGYMNEKLTENNILFEKSNIAKYDNLKTKAADQPEKYAAKFEQVEKIKNLTVTFTTYLNSLEETFLKGVEDPKDYESMDKTSTVDEYFFVGDKFTKKGQEFLDQIKAYREGTIAVVGENSPLAANISDRFSTSVQKNRDGKDQPWLNNRYEGFPLISTLTNITSMKTDVKVTNSEIYNSILGGQLEADAGISENTYRTILIPEKSAFFQGENFKGKLVLGRYDATLKPSRVTVNDNSIDKKFFKDGGVELSFPAGTVGEKDLKGEFVFTQDGKDVVIPIETSYAVIPKPNNAVISADKMNVVYMGVDNPMTISIPGISDNKVTARGNGLTKIGGSGKYIMKPVSGKEVTINVSGKLPDGTTVSTSQKFRIKGIPSPSGSVRKEMGYVKMQKQSLEKATVGAVLPDFDFDLSLRTTGFTIKVPGQSAVVVRGNKMNAQAKKAIAKSRRGDVITIFDIKSSLVGNSTYRIKPASAVSVEIQ</sequence>
<gene>
    <name evidence="5" type="primary">gldM</name>
    <name evidence="5" type="ORF">ACFQ5N_06015</name>
</gene>
<dbReference type="InterPro" id="IPR048405">
    <property type="entry name" value="GldM_Ig-like-1"/>
</dbReference>
<feature type="domain" description="Gliding motility-associated protein GldM first immunoglobulin-like" evidence="3">
    <location>
        <begin position="226"/>
        <end position="322"/>
    </location>
</feature>
<dbReference type="InterPro" id="IPR022720">
    <property type="entry name" value="Motility-assoc_prot_GldM_N"/>
</dbReference>
<accession>A0ABW3WNX6</accession>
<evidence type="ECO:0000313" key="6">
    <source>
        <dbReference type="Proteomes" id="UP001597241"/>
    </source>
</evidence>